<dbReference type="EMBL" id="FXAF01000008">
    <property type="protein sequence ID" value="SMF58575.1"/>
    <property type="molecule type" value="Genomic_DNA"/>
</dbReference>
<keyword evidence="3" id="KW-1185">Reference proteome</keyword>
<dbReference type="OrthoDB" id="9806572at2"/>
<evidence type="ECO:0000256" key="1">
    <source>
        <dbReference type="SAM" id="SignalP"/>
    </source>
</evidence>
<dbReference type="InterPro" id="IPR010642">
    <property type="entry name" value="Invasion_prot_B"/>
</dbReference>
<keyword evidence="1" id="KW-0732">Signal</keyword>
<dbReference type="RefSeq" id="WP_085423710.1">
    <property type="nucleotide sequence ID" value="NZ_FXAF01000008.1"/>
</dbReference>
<feature type="signal peptide" evidence="1">
    <location>
        <begin position="1"/>
        <end position="22"/>
    </location>
</feature>
<name>A0A1X7FUQ3_9HYPH</name>
<organism evidence="2 3">
    <name type="scientific">Xaviernesmea oryzae</name>
    <dbReference type="NCBI Taxonomy" id="464029"/>
    <lineage>
        <taxon>Bacteria</taxon>
        <taxon>Pseudomonadati</taxon>
        <taxon>Pseudomonadota</taxon>
        <taxon>Alphaproteobacteria</taxon>
        <taxon>Hyphomicrobiales</taxon>
        <taxon>Rhizobiaceae</taxon>
        <taxon>Rhizobium/Agrobacterium group</taxon>
        <taxon>Xaviernesmea</taxon>
    </lineage>
</organism>
<reference evidence="3" key="1">
    <citation type="submission" date="2017-04" db="EMBL/GenBank/DDBJ databases">
        <authorList>
            <person name="Varghese N."/>
            <person name="Submissions S."/>
        </authorList>
    </citation>
    <scope>NUCLEOTIDE SEQUENCE [LARGE SCALE GENOMIC DNA]</scope>
    <source>
        <strain evidence="3">B4P</strain>
    </source>
</reference>
<evidence type="ECO:0000313" key="3">
    <source>
        <dbReference type="Proteomes" id="UP000192903"/>
    </source>
</evidence>
<evidence type="ECO:0000313" key="2">
    <source>
        <dbReference type="EMBL" id="SMF58575.1"/>
    </source>
</evidence>
<accession>A0A1X7FUQ3</accession>
<dbReference type="InterPro" id="IPR038696">
    <property type="entry name" value="IalB_sf"/>
</dbReference>
<dbReference type="AlphaFoldDB" id="A0A1X7FUQ3"/>
<sequence length="167" mass="17887">MSIKLFALATLALSALSVPALAQPSPRMVQTFNDWGLYSYQANGSTTCYVLTAPKQMRPATVDHGDNYFLVAPKPSGSGYYPQAIMGYELRNGSQMTVTIGDQNFVLVPQGNSGWTQQESNDAALIAAMKAGSQMTLEATSRRGTQTSYVFSLSGVSAALNQADRCN</sequence>
<dbReference type="Gene3D" id="2.60.40.1880">
    <property type="entry name" value="Invasion associated locus B (IalB) protein"/>
    <property type="match status" value="1"/>
</dbReference>
<dbReference type="Proteomes" id="UP000192903">
    <property type="component" value="Unassembled WGS sequence"/>
</dbReference>
<gene>
    <name evidence="2" type="ORF">SAMN02982989_0795</name>
</gene>
<dbReference type="Pfam" id="PF06776">
    <property type="entry name" value="IalB"/>
    <property type="match status" value="1"/>
</dbReference>
<protein>
    <submittedName>
        <fullName evidence="2">Uncharacterized protein</fullName>
    </submittedName>
</protein>
<proteinExistence type="predicted"/>
<feature type="chain" id="PRO_5010861668" evidence="1">
    <location>
        <begin position="23"/>
        <end position="167"/>
    </location>
</feature>
<dbReference type="STRING" id="464029.SAMN02982989_0795"/>